<organism evidence="2 3">
    <name type="scientific">Phialophora macrospora</name>
    <dbReference type="NCBI Taxonomy" id="1851006"/>
    <lineage>
        <taxon>Eukaryota</taxon>
        <taxon>Fungi</taxon>
        <taxon>Dikarya</taxon>
        <taxon>Ascomycota</taxon>
        <taxon>Pezizomycotina</taxon>
        <taxon>Eurotiomycetes</taxon>
        <taxon>Chaetothyriomycetidae</taxon>
        <taxon>Chaetothyriales</taxon>
        <taxon>Herpotrichiellaceae</taxon>
        <taxon>Phialophora</taxon>
    </lineage>
</organism>
<accession>A0A0D2DKL6</accession>
<evidence type="ECO:0000313" key="3">
    <source>
        <dbReference type="Proteomes" id="UP000054266"/>
    </source>
</evidence>
<evidence type="ECO:0000313" key="2">
    <source>
        <dbReference type="EMBL" id="KIW62942.1"/>
    </source>
</evidence>
<evidence type="ECO:0000256" key="1">
    <source>
        <dbReference type="SAM" id="MobiDB-lite"/>
    </source>
</evidence>
<feature type="region of interest" description="Disordered" evidence="1">
    <location>
        <begin position="78"/>
        <end position="140"/>
    </location>
</feature>
<dbReference type="EMBL" id="KN846962">
    <property type="protein sequence ID" value="KIW62942.1"/>
    <property type="molecule type" value="Genomic_DNA"/>
</dbReference>
<dbReference type="HOGENOM" id="CLU_1503452_0_0_1"/>
<protein>
    <submittedName>
        <fullName evidence="2">Uncharacterized protein</fullName>
    </submittedName>
</protein>
<feature type="region of interest" description="Disordered" evidence="1">
    <location>
        <begin position="1"/>
        <end position="29"/>
    </location>
</feature>
<gene>
    <name evidence="2" type="ORF">PV04_09829</name>
</gene>
<sequence length="187" mass="21319">MHLPDGYTYETHSPWSRADPSAWSQDTSSSEWEHLSNTYLFPMASPTSLPRSWSSRGPLPTSTPRECVTAFREAGTDSFHHSMAEAEVDGGNRGGRPSGSLNNTPIPTRTATKPQKRGRQRTPVLPVKWRSTDVTDAEPDMSWEARQRYERRFALTEVRRESGCQPTADEEDCSCTECKSRRWRRER</sequence>
<name>A0A0D2DKL6_9EURO</name>
<dbReference type="AlphaFoldDB" id="A0A0D2DKL6"/>
<proteinExistence type="predicted"/>
<keyword evidence="3" id="KW-1185">Reference proteome</keyword>
<feature type="compositionally biased region" description="Polar residues" evidence="1">
    <location>
        <begin position="99"/>
        <end position="113"/>
    </location>
</feature>
<dbReference type="Proteomes" id="UP000054266">
    <property type="component" value="Unassembled WGS sequence"/>
</dbReference>
<reference evidence="2 3" key="1">
    <citation type="submission" date="2015-01" db="EMBL/GenBank/DDBJ databases">
        <title>The Genome Sequence of Capronia semiimmersa CBS27337.</title>
        <authorList>
            <consortium name="The Broad Institute Genomics Platform"/>
            <person name="Cuomo C."/>
            <person name="de Hoog S."/>
            <person name="Gorbushina A."/>
            <person name="Stielow B."/>
            <person name="Teixiera M."/>
            <person name="Abouelleil A."/>
            <person name="Chapman S.B."/>
            <person name="Priest M."/>
            <person name="Young S.K."/>
            <person name="Wortman J."/>
            <person name="Nusbaum C."/>
            <person name="Birren B."/>
        </authorList>
    </citation>
    <scope>NUCLEOTIDE SEQUENCE [LARGE SCALE GENOMIC DNA]</scope>
    <source>
        <strain evidence="2 3">CBS 27337</strain>
    </source>
</reference>